<accession>A0A059AK93</accession>
<dbReference type="Gramene" id="KCW54169">
    <property type="protein sequence ID" value="KCW54169"/>
    <property type="gene ID" value="EUGRSUZ_I00146"/>
</dbReference>
<feature type="transmembrane region" description="Helical" evidence="1">
    <location>
        <begin position="165"/>
        <end position="185"/>
    </location>
</feature>
<evidence type="ECO:0000256" key="1">
    <source>
        <dbReference type="SAM" id="Phobius"/>
    </source>
</evidence>
<dbReference type="Pfam" id="PF00646">
    <property type="entry name" value="F-box"/>
    <property type="match status" value="1"/>
</dbReference>
<sequence length="337" mass="38636">MSSSNSDDDPAPKLPRDVVVDILKWLLVRSLLRFRCICQSWRSTIEDPCFVALHLNHPTLNTSNQYLASLERSGPLWRPCSLFSNDSIILPRKSQFDILLATPSNSYTLVGSCNGLICFKEGPGYFDSWSIHIWIRFFLINKLFILIIFYNLFTKKHKAVPRFGLHSIFLSMYTALAIGFGFHAMSNDHKILMILHSFDDNRQYLETRVQIYSLSIDSWRSLECEVPTFCSNAPSVFLNGNLHWFLSKRNERYVSIVLLDVADEVFGEMVPRKEFLHSVSVSSQVVLSVLNDLLVVCTIHGEVLGHPQPLSICSVWVIREYGKPQSWTELYSFETSV</sequence>
<dbReference type="SMART" id="SM00256">
    <property type="entry name" value="FBOX"/>
    <property type="match status" value="1"/>
</dbReference>
<gene>
    <name evidence="3" type="ORF">EUGRSUZ_I00146</name>
</gene>
<keyword evidence="1" id="KW-0812">Transmembrane</keyword>
<dbReference type="OMA" id="SIHIWIR"/>
<feature type="transmembrane region" description="Helical" evidence="1">
    <location>
        <begin position="133"/>
        <end position="153"/>
    </location>
</feature>
<dbReference type="InterPro" id="IPR050796">
    <property type="entry name" value="SCF_F-box_component"/>
</dbReference>
<dbReference type="InterPro" id="IPR001810">
    <property type="entry name" value="F-box_dom"/>
</dbReference>
<dbReference type="NCBIfam" id="TIGR01640">
    <property type="entry name" value="F_box_assoc_1"/>
    <property type="match status" value="1"/>
</dbReference>
<reference evidence="3" key="1">
    <citation type="submission" date="2013-07" db="EMBL/GenBank/DDBJ databases">
        <title>The genome of Eucalyptus grandis.</title>
        <authorList>
            <person name="Schmutz J."/>
            <person name="Hayes R."/>
            <person name="Myburg A."/>
            <person name="Tuskan G."/>
            <person name="Grattapaglia D."/>
            <person name="Rokhsar D.S."/>
        </authorList>
    </citation>
    <scope>NUCLEOTIDE SEQUENCE</scope>
    <source>
        <tissue evidence="3">Leaf extractions</tissue>
    </source>
</reference>
<dbReference type="Pfam" id="PF07734">
    <property type="entry name" value="FBA_1"/>
    <property type="match status" value="1"/>
</dbReference>
<keyword evidence="1" id="KW-0472">Membrane</keyword>
<dbReference type="EMBL" id="KK198761">
    <property type="protein sequence ID" value="KCW54169.1"/>
    <property type="molecule type" value="Genomic_DNA"/>
</dbReference>
<dbReference type="AlphaFoldDB" id="A0A059AK93"/>
<keyword evidence="1" id="KW-1133">Transmembrane helix</keyword>
<dbReference type="PANTHER" id="PTHR31672">
    <property type="entry name" value="BNACNNG10540D PROTEIN"/>
    <property type="match status" value="1"/>
</dbReference>
<evidence type="ECO:0000313" key="3">
    <source>
        <dbReference type="EMBL" id="KCW54169.1"/>
    </source>
</evidence>
<name>A0A059AK93_EUCGR</name>
<dbReference type="InterPro" id="IPR006527">
    <property type="entry name" value="F-box-assoc_dom_typ1"/>
</dbReference>
<dbReference type="InterPro" id="IPR036047">
    <property type="entry name" value="F-box-like_dom_sf"/>
</dbReference>
<dbReference type="InParanoid" id="A0A059AK93"/>
<dbReference type="Gene3D" id="1.20.1280.50">
    <property type="match status" value="1"/>
</dbReference>
<protein>
    <recommendedName>
        <fullName evidence="2">F-box domain-containing protein</fullName>
    </recommendedName>
</protein>
<proteinExistence type="predicted"/>
<organism evidence="3">
    <name type="scientific">Eucalyptus grandis</name>
    <name type="common">Flooded gum</name>
    <dbReference type="NCBI Taxonomy" id="71139"/>
    <lineage>
        <taxon>Eukaryota</taxon>
        <taxon>Viridiplantae</taxon>
        <taxon>Streptophyta</taxon>
        <taxon>Embryophyta</taxon>
        <taxon>Tracheophyta</taxon>
        <taxon>Spermatophyta</taxon>
        <taxon>Magnoliopsida</taxon>
        <taxon>eudicotyledons</taxon>
        <taxon>Gunneridae</taxon>
        <taxon>Pentapetalae</taxon>
        <taxon>rosids</taxon>
        <taxon>malvids</taxon>
        <taxon>Myrtales</taxon>
        <taxon>Myrtaceae</taxon>
        <taxon>Myrtoideae</taxon>
        <taxon>Eucalypteae</taxon>
        <taxon>Eucalyptus</taxon>
    </lineage>
</organism>
<dbReference type="PANTHER" id="PTHR31672:SF10">
    <property type="entry name" value="F-BOX DOMAIN-CONTAINING PROTEIN"/>
    <property type="match status" value="1"/>
</dbReference>
<evidence type="ECO:0000259" key="2">
    <source>
        <dbReference type="SMART" id="SM00256"/>
    </source>
</evidence>
<dbReference type="InterPro" id="IPR017451">
    <property type="entry name" value="F-box-assoc_interact_dom"/>
</dbReference>
<dbReference type="STRING" id="71139.A0A059AK93"/>
<feature type="domain" description="F-box" evidence="2">
    <location>
        <begin position="14"/>
        <end position="54"/>
    </location>
</feature>
<dbReference type="SUPFAM" id="SSF81383">
    <property type="entry name" value="F-box domain"/>
    <property type="match status" value="1"/>
</dbReference>